<dbReference type="InterPro" id="IPR053842">
    <property type="entry name" value="NikA-like"/>
</dbReference>
<evidence type="ECO:0000313" key="1">
    <source>
        <dbReference type="EMBL" id="AGU76679.1"/>
    </source>
</evidence>
<sequence length="170" mass="19689">MLSKSFFCSKHSLWIAKDGKIDEADLYGTASFSSFFSLLGRTLKPRNTLKGEKIMENRERNIQLIVRVNEKEKALFEEKRKLAKCKNMNLFIRKCVLEKEIYQVDLEPFRDLQGLLGSATNNINQIAKRVNSTGVIYKDDIKDMKKEIEHFSKELWQIHSLLLSRTSGGD</sequence>
<evidence type="ECO:0000313" key="2">
    <source>
        <dbReference type="Proteomes" id="UP000016233"/>
    </source>
</evidence>
<keyword evidence="2" id="KW-1185">Reference proteome</keyword>
<dbReference type="Proteomes" id="UP000016233">
    <property type="component" value="Chromosome"/>
</dbReference>
<reference evidence="1 2" key="1">
    <citation type="journal article" date="2013" name="BMC Genomics">
        <title>Phylogenetic relationship and virulence inference of Streptococcus Anginosus Group: curated annotation and whole-genome comparative analysis support distinct species designation.</title>
        <authorList>
            <person name="Olson A.B."/>
            <person name="Kent H."/>
            <person name="Sibley C.D."/>
            <person name="Grinwis M.E."/>
            <person name="Mabon P."/>
            <person name="Ouellette C."/>
            <person name="Tyson S."/>
            <person name="Graham M."/>
            <person name="Tyler S.D."/>
            <person name="Van Domselaar G."/>
            <person name="Surette M.G."/>
            <person name="Corbett C.R."/>
        </authorList>
    </citation>
    <scope>NUCLEOTIDE SEQUENCE [LARGE SCALE GENOMIC DNA]</scope>
    <source>
        <strain evidence="1 2">B196</strain>
    </source>
</reference>
<dbReference type="AlphaFoldDB" id="T1ZEK6"/>
<dbReference type="EMBL" id="CP003857">
    <property type="protein sequence ID" value="AGU76679.1"/>
    <property type="molecule type" value="Genomic_DNA"/>
</dbReference>
<name>T1ZEK6_STRIT</name>
<dbReference type="HOGENOM" id="CLU_137404_0_0_9"/>
<gene>
    <name evidence="1" type="ORF">SIR_1319</name>
</gene>
<dbReference type="PATRIC" id="fig|862967.3.peg.1338"/>
<protein>
    <submittedName>
        <fullName evidence="1">Putative conjugative transposon</fullName>
    </submittedName>
</protein>
<dbReference type="Pfam" id="PF21983">
    <property type="entry name" value="NikA-like"/>
    <property type="match status" value="1"/>
</dbReference>
<accession>T1ZEK6</accession>
<organism evidence="1 2">
    <name type="scientific">Streptococcus intermedius B196</name>
    <dbReference type="NCBI Taxonomy" id="862967"/>
    <lineage>
        <taxon>Bacteria</taxon>
        <taxon>Bacillati</taxon>
        <taxon>Bacillota</taxon>
        <taxon>Bacilli</taxon>
        <taxon>Lactobacillales</taxon>
        <taxon>Streptococcaceae</taxon>
        <taxon>Streptococcus</taxon>
        <taxon>Streptococcus anginosus group</taxon>
    </lineage>
</organism>
<proteinExistence type="predicted"/>
<dbReference type="eggNOG" id="ENOG502ZTUJ">
    <property type="taxonomic scope" value="Bacteria"/>
</dbReference>
<dbReference type="KEGG" id="sib:SIR_1319"/>